<feature type="domain" description="UDP-glucose:glycoprotein glucosyltransferase thioredoxin-like" evidence="7">
    <location>
        <begin position="2"/>
        <end position="167"/>
    </location>
</feature>
<dbReference type="AlphaFoldDB" id="A0A915M893"/>
<dbReference type="PANTHER" id="PTHR11226">
    <property type="entry name" value="UDP-GLUCOSE GLYCOPROTEIN:GLUCOSYLTRANSFERASE"/>
    <property type="match status" value="1"/>
</dbReference>
<dbReference type="InterPro" id="IPR009448">
    <property type="entry name" value="UDP-g_GGtrans"/>
</dbReference>
<keyword evidence="4" id="KW-0808">Transferase</keyword>
<evidence type="ECO:0000259" key="7">
    <source>
        <dbReference type="Pfam" id="PF18403"/>
    </source>
</evidence>
<dbReference type="Pfam" id="PF18403">
    <property type="entry name" value="Thioredoxin_15"/>
    <property type="match status" value="1"/>
</dbReference>
<dbReference type="Gene3D" id="3.90.550.10">
    <property type="entry name" value="Spore Coat Polysaccharide Biosynthesis Protein SpsA, Chain A"/>
    <property type="match status" value="1"/>
</dbReference>
<comment type="function">
    <text evidence="5">Recognizes glycoproteins with minor folding defects. Reglucosylates single N-glycans near the misfolded part of the protein, thus providing quality control for protein folding in the endoplasmic reticulum. Reglucosylated proteins are recognized by calreticulin for recycling to the endoplasmic reticulum and refolding or degradation.</text>
</comment>
<dbReference type="InterPro" id="IPR029044">
    <property type="entry name" value="Nucleotide-diphossugar_trans"/>
</dbReference>
<dbReference type="WBParaSite" id="scaffold3027_cov244.g5850">
    <property type="protein sequence ID" value="scaffold3027_cov244.g5850"/>
    <property type="gene ID" value="scaffold3027_cov244.g5850"/>
</dbReference>
<comment type="catalytic activity">
    <reaction evidence="6">
        <text>N(4)-(alpha-D-Man-(1-&gt;2)-alpha-D-Man-(1-&gt;2)-alpha-D-Man-(1-&gt;3)-[alpha-D-Man-(1-&gt;2)-alpha-D-Man-(1-&gt;3)-[alpha-D-Man-(1-&gt;2)-alpha-D-Man-(1-&gt;6)]-alpha-D-Man-(1-&gt;6)]-beta-D-Man-(1-&gt;4)-beta-D-GlcNAc-(1-&gt;4)-beta-D-GlcNAc)-L-asparaginyl-[protein] (N-glucan mannose isomer 9A1,2,3B1,2,3) + UDP-alpha-D-glucose = N(4)-(alpha-D-Glc-(1-&gt;3)-alpha-D-Man-(1-&gt;2)-alpha-D-Man-(1-&gt;2)-alpha-D-Man-(1-&gt;3)-[alpha-D-Man-(1-&gt;2)-alpha-D-Man-(1-&gt;3)-[alpha-D-Man-(1-&gt;2)-alpha-D-Man-(1-&gt;6)]-alpha-D-Man-(1-&gt;6)]-beta-D-Man-(1-&gt;4)-beta-D-GlcNAc-(1-&gt;4)-beta-D-GlcNAc)-L-asparaginyl-[protein] + UDP + H(+)</text>
        <dbReference type="Rhea" id="RHEA:61304"/>
        <dbReference type="Rhea" id="RHEA-COMP:14356"/>
        <dbReference type="Rhea" id="RHEA-COMP:14357"/>
        <dbReference type="ChEBI" id="CHEBI:15378"/>
        <dbReference type="ChEBI" id="CHEBI:58223"/>
        <dbReference type="ChEBI" id="CHEBI:58885"/>
        <dbReference type="ChEBI" id="CHEBI:59080"/>
        <dbReference type="ChEBI" id="CHEBI:139493"/>
    </reaction>
</comment>
<evidence type="ECO:0000313" key="10">
    <source>
        <dbReference type="WBParaSite" id="scaffold3027_cov244.g5850"/>
    </source>
</evidence>
<dbReference type="Pfam" id="PF06427">
    <property type="entry name" value="UDP-g_GGTase"/>
    <property type="match status" value="1"/>
</dbReference>
<organism evidence="9 10">
    <name type="scientific">Meloidogyne javanica</name>
    <name type="common">Root-knot nematode worm</name>
    <dbReference type="NCBI Taxonomy" id="6303"/>
    <lineage>
        <taxon>Eukaryota</taxon>
        <taxon>Metazoa</taxon>
        <taxon>Ecdysozoa</taxon>
        <taxon>Nematoda</taxon>
        <taxon>Chromadorea</taxon>
        <taxon>Rhabditida</taxon>
        <taxon>Tylenchina</taxon>
        <taxon>Tylenchomorpha</taxon>
        <taxon>Tylenchoidea</taxon>
        <taxon>Meloidogynidae</taxon>
        <taxon>Meloidogyninae</taxon>
        <taxon>Meloidogyne</taxon>
        <taxon>Meloidogyne incognita group</taxon>
    </lineage>
</organism>
<evidence type="ECO:0000256" key="5">
    <source>
        <dbReference type="ARBA" id="ARBA00045874"/>
    </source>
</evidence>
<dbReference type="GO" id="GO:0036503">
    <property type="term" value="P:ERAD pathway"/>
    <property type="evidence" value="ECO:0007669"/>
    <property type="project" value="TreeGrafter"/>
</dbReference>
<dbReference type="PANTHER" id="PTHR11226:SF0">
    <property type="entry name" value="UDP-GLUCOSE:GLYCOPROTEIN GLUCOSYLTRANSFERASE"/>
    <property type="match status" value="1"/>
</dbReference>
<evidence type="ECO:0000313" key="9">
    <source>
        <dbReference type="Proteomes" id="UP000887561"/>
    </source>
</evidence>
<dbReference type="GO" id="GO:0003980">
    <property type="term" value="F:UDP-glucose:glycoprotein glucosyltransferase activity"/>
    <property type="evidence" value="ECO:0007669"/>
    <property type="project" value="InterPro"/>
</dbReference>
<evidence type="ECO:0000259" key="8">
    <source>
        <dbReference type="Pfam" id="PF18404"/>
    </source>
</evidence>
<proteinExistence type="inferred from homology"/>
<evidence type="ECO:0000256" key="1">
    <source>
        <dbReference type="ARBA" id="ARBA00001913"/>
    </source>
</evidence>
<evidence type="ECO:0000256" key="4">
    <source>
        <dbReference type="ARBA" id="ARBA00022679"/>
    </source>
</evidence>
<comment type="cofactor">
    <cofactor evidence="1">
        <name>Ca(2+)</name>
        <dbReference type="ChEBI" id="CHEBI:29108"/>
    </cofactor>
</comment>
<name>A0A915M893_MELJA</name>
<feature type="domain" description="Glucosyltransferase 24 catalytic" evidence="8">
    <location>
        <begin position="468"/>
        <end position="691"/>
    </location>
</feature>
<sequence length="715" mass="82128">KSNYMRLTLIYNGPEIKKSSWTIAHICEAILTRLSSAPAKRALNKLLGLEEIEKISKEIFNEESVENLVKEIGGHGINIDPILAELKNGNVEKRLAHQSAFALNDLNLIEGQIAVINNLNVYGPFDNDEHFGFDDFALAERLVERKGVKKVAEMVKGWKKNDKKVKNPSDTLLQIISFVENFAIQKRRHSIDVGMEFESVLNLLAKDDDRPIFQIVAIVNPISRVAQKLIPILQILLKVLNVDLTLALNPKSKITELPLKRYYRYVLLDTPVFDQDGQLLPNVALFEGLPHKQLLTLNLDVPEAWMVQPMWSDHDLDNIRLALVQKEVIARFQLRHILLEGHCFDEQNGSPPRGLQFVLGTRANIAMFDTIVMANLGYFQLKAGPGAWILRLREGRSKEIYEIKGSVGAEKTKLENNVNGELEELHVLVESFTGKTIRMRVAKRKGMEKRNLLSEESDKGNNAVNYWVESLPILGKHYGFDYQLIEYKWPRWLHQQTEKQRVMWGYKILFLDVLFPLDVKKIIFVDADQVVRADMMELMELDLHGAPYGYTPFCDSRTSMDGFRFWKSGYWASHLAGRKYHISALYVVDLLKFRQIAAGDRLRGQYQGLSSDPNSLSNLDQDLPNNMIHQVRIHSLPQEWLWCETWCDDASKTNAKTVDLCNNPQTKEPKLESAMRIIPEWTELDNEIKEVLILNNEDNKKEKNKVIDKEKHSEL</sequence>
<dbReference type="GO" id="GO:0005783">
    <property type="term" value="C:endoplasmic reticulum"/>
    <property type="evidence" value="ECO:0007669"/>
    <property type="project" value="TreeGrafter"/>
</dbReference>
<comment type="similarity">
    <text evidence="3">Belongs to the glycosyltransferase 8 family.</text>
</comment>
<dbReference type="Pfam" id="PF18404">
    <property type="entry name" value="Glyco_transf_24"/>
    <property type="match status" value="1"/>
</dbReference>
<evidence type="ECO:0000256" key="6">
    <source>
        <dbReference type="ARBA" id="ARBA00048456"/>
    </source>
</evidence>
<dbReference type="GO" id="GO:0051082">
    <property type="term" value="F:unfolded protein binding"/>
    <property type="evidence" value="ECO:0007669"/>
    <property type="project" value="TreeGrafter"/>
</dbReference>
<dbReference type="InterPro" id="IPR040497">
    <property type="entry name" value="Glyco_transf_24"/>
</dbReference>
<accession>A0A915M893</accession>
<keyword evidence="9" id="KW-1185">Reference proteome</keyword>
<comment type="pathway">
    <text evidence="2">Protein modification; protein glycosylation.</text>
</comment>
<dbReference type="GO" id="GO:0018279">
    <property type="term" value="P:protein N-linked glycosylation via asparagine"/>
    <property type="evidence" value="ECO:0007669"/>
    <property type="project" value="TreeGrafter"/>
</dbReference>
<reference evidence="10" key="1">
    <citation type="submission" date="2022-11" db="UniProtKB">
        <authorList>
            <consortium name="WormBaseParasite"/>
        </authorList>
    </citation>
    <scope>IDENTIFICATION</scope>
</reference>
<dbReference type="InterPro" id="IPR040525">
    <property type="entry name" value="UGGT_TRXL_4"/>
</dbReference>
<protein>
    <submittedName>
        <fullName evidence="10">UDP-glucose:glycoprotein glucosyltransferase</fullName>
    </submittedName>
</protein>
<evidence type="ECO:0000256" key="3">
    <source>
        <dbReference type="ARBA" id="ARBA00006351"/>
    </source>
</evidence>
<evidence type="ECO:0000256" key="2">
    <source>
        <dbReference type="ARBA" id="ARBA00004922"/>
    </source>
</evidence>
<dbReference type="SUPFAM" id="SSF53448">
    <property type="entry name" value="Nucleotide-diphospho-sugar transferases"/>
    <property type="match status" value="1"/>
</dbReference>
<dbReference type="Proteomes" id="UP000887561">
    <property type="component" value="Unplaced"/>
</dbReference>